<keyword evidence="1" id="KW-0472">Membrane</keyword>
<gene>
    <name evidence="2" type="ORF">RISK_000117</name>
</gene>
<accession>A0A0J1BNB0</accession>
<name>A0A0J1BNB0_RHOIS</name>
<dbReference type="EMBL" id="LECT01000001">
    <property type="protein sequence ID" value="KLU07938.1"/>
    <property type="molecule type" value="Genomic_DNA"/>
</dbReference>
<reference evidence="2" key="1">
    <citation type="submission" date="2015-05" db="EMBL/GenBank/DDBJ databases">
        <title>Permanent draft genome of Rhodopirellula islandicus K833.</title>
        <authorList>
            <person name="Kizina J."/>
            <person name="Richter M."/>
            <person name="Glockner F.O."/>
            <person name="Harder J."/>
        </authorList>
    </citation>
    <scope>NUCLEOTIDE SEQUENCE [LARGE SCALE GENOMIC DNA]</scope>
    <source>
        <strain evidence="2">K833</strain>
    </source>
</reference>
<dbReference type="STRING" id="595434.RISK_000117"/>
<feature type="transmembrane region" description="Helical" evidence="1">
    <location>
        <begin position="26"/>
        <end position="46"/>
    </location>
</feature>
<protein>
    <submittedName>
        <fullName evidence="2">Energy</fullName>
    </submittedName>
</protein>
<keyword evidence="3" id="KW-1185">Reference proteome</keyword>
<organism evidence="2 3">
    <name type="scientific">Rhodopirellula islandica</name>
    <dbReference type="NCBI Taxonomy" id="595434"/>
    <lineage>
        <taxon>Bacteria</taxon>
        <taxon>Pseudomonadati</taxon>
        <taxon>Planctomycetota</taxon>
        <taxon>Planctomycetia</taxon>
        <taxon>Pirellulales</taxon>
        <taxon>Pirellulaceae</taxon>
        <taxon>Rhodopirellula</taxon>
    </lineage>
</organism>
<evidence type="ECO:0000313" key="3">
    <source>
        <dbReference type="Proteomes" id="UP000036367"/>
    </source>
</evidence>
<proteinExistence type="predicted"/>
<comment type="caution">
    <text evidence="2">The sequence shown here is derived from an EMBL/GenBank/DDBJ whole genome shotgun (WGS) entry which is preliminary data.</text>
</comment>
<keyword evidence="1" id="KW-0812">Transmembrane</keyword>
<dbReference type="Proteomes" id="UP000036367">
    <property type="component" value="Unassembled WGS sequence"/>
</dbReference>
<evidence type="ECO:0000256" key="1">
    <source>
        <dbReference type="SAM" id="Phobius"/>
    </source>
</evidence>
<dbReference type="AlphaFoldDB" id="A0A0J1BNB0"/>
<dbReference type="RefSeq" id="WP_047812271.1">
    <property type="nucleotide sequence ID" value="NZ_LECT01000001.1"/>
</dbReference>
<sequence length="185" mass="21241">MAEENKNEDKPELDDAPAKPRSNTSLIVLFVGMVVVLETGMFFFLVPSAEQVSALAEAELIQSVQEGAEKAEEEQSDENREIEFDLGTFGETFSPIETERSFRVELRLYGLIRKKNREKMTKEFTAKNGRLRHAIRMKIRNSELPELQDNQLGLLQRRILTTCNHLLDEDLLLGVGFHEYQLIEE</sequence>
<keyword evidence="1" id="KW-1133">Transmembrane helix</keyword>
<evidence type="ECO:0000313" key="2">
    <source>
        <dbReference type="EMBL" id="KLU07938.1"/>
    </source>
</evidence>
<dbReference type="OrthoDB" id="291666at2"/>
<dbReference type="PATRIC" id="fig|595434.4.peg.110"/>